<dbReference type="Proteomes" id="UP000807504">
    <property type="component" value="Unassembled WGS sequence"/>
</dbReference>
<evidence type="ECO:0000313" key="2">
    <source>
        <dbReference type="EMBL" id="KAF8777006.1"/>
    </source>
</evidence>
<keyword evidence="1" id="KW-0732">Signal</keyword>
<comment type="caution">
    <text evidence="2">The sequence shown here is derived from an EMBL/GenBank/DDBJ whole genome shotgun (WGS) entry which is preliminary data.</text>
</comment>
<sequence length="219" mass="24804">MCAVSFICCILISGWILSCDGILVESKDLNFDNTDSHDEETSQASESCEYLDTTDVIFLEDGVILIIAYNTTMLPTQSHIIVQNHRICFKRSEELKREIFHQCFKMLFDADEFEILPNSSVLLFVPQPEVLEPGTYKFYDDSLLTCDNDELYTDNEILSKSITPAVYDDKSSHFLTDEMKTVNNAENSVTAITSSAHLMIICIISSLRNLSGYNFAFLN</sequence>
<dbReference type="EMBL" id="JABXBU010002072">
    <property type="protein sequence ID" value="KAF8777006.1"/>
    <property type="molecule type" value="Genomic_DNA"/>
</dbReference>
<evidence type="ECO:0000256" key="1">
    <source>
        <dbReference type="SAM" id="SignalP"/>
    </source>
</evidence>
<keyword evidence="3" id="KW-1185">Reference proteome</keyword>
<accession>A0A8T0ERE1</accession>
<evidence type="ECO:0000313" key="3">
    <source>
        <dbReference type="Proteomes" id="UP000807504"/>
    </source>
</evidence>
<dbReference type="OMA" id="SKINCET"/>
<reference evidence="2" key="2">
    <citation type="submission" date="2020-06" db="EMBL/GenBank/DDBJ databases">
        <authorList>
            <person name="Sheffer M."/>
        </authorList>
    </citation>
    <scope>NUCLEOTIDE SEQUENCE</scope>
</reference>
<proteinExistence type="predicted"/>
<name>A0A8T0ERE1_ARGBR</name>
<gene>
    <name evidence="2" type="ORF">HNY73_013936</name>
</gene>
<feature type="signal peptide" evidence="1">
    <location>
        <begin position="1"/>
        <end position="21"/>
    </location>
</feature>
<feature type="chain" id="PRO_5035736993" evidence="1">
    <location>
        <begin position="22"/>
        <end position="219"/>
    </location>
</feature>
<protein>
    <submittedName>
        <fullName evidence="2">Uncharacterized protein</fullName>
    </submittedName>
</protein>
<dbReference type="OrthoDB" id="5959886at2759"/>
<reference evidence="2" key="1">
    <citation type="journal article" date="2020" name="bioRxiv">
        <title>Chromosome-level reference genome of the European wasp spider Argiope bruennichi: a resource for studies on range expansion and evolutionary adaptation.</title>
        <authorList>
            <person name="Sheffer M.M."/>
            <person name="Hoppe A."/>
            <person name="Krehenwinkel H."/>
            <person name="Uhl G."/>
            <person name="Kuss A.W."/>
            <person name="Jensen L."/>
            <person name="Jensen C."/>
            <person name="Gillespie R.G."/>
            <person name="Hoff K.J."/>
            <person name="Prost S."/>
        </authorList>
    </citation>
    <scope>NUCLEOTIDE SEQUENCE</scope>
</reference>
<dbReference type="AlphaFoldDB" id="A0A8T0ERE1"/>
<organism evidence="2 3">
    <name type="scientific">Argiope bruennichi</name>
    <name type="common">Wasp spider</name>
    <name type="synonym">Aranea bruennichi</name>
    <dbReference type="NCBI Taxonomy" id="94029"/>
    <lineage>
        <taxon>Eukaryota</taxon>
        <taxon>Metazoa</taxon>
        <taxon>Ecdysozoa</taxon>
        <taxon>Arthropoda</taxon>
        <taxon>Chelicerata</taxon>
        <taxon>Arachnida</taxon>
        <taxon>Araneae</taxon>
        <taxon>Araneomorphae</taxon>
        <taxon>Entelegynae</taxon>
        <taxon>Araneoidea</taxon>
        <taxon>Araneidae</taxon>
        <taxon>Argiope</taxon>
    </lineage>
</organism>